<dbReference type="Proteomes" id="UP000076154">
    <property type="component" value="Unassembled WGS sequence"/>
</dbReference>
<organism evidence="2 3">
    <name type="scientific">Hypsizygus marmoreus</name>
    <name type="common">White beech mushroom</name>
    <name type="synonym">Agaricus marmoreus</name>
    <dbReference type="NCBI Taxonomy" id="39966"/>
    <lineage>
        <taxon>Eukaryota</taxon>
        <taxon>Fungi</taxon>
        <taxon>Dikarya</taxon>
        <taxon>Basidiomycota</taxon>
        <taxon>Agaricomycotina</taxon>
        <taxon>Agaricomycetes</taxon>
        <taxon>Agaricomycetidae</taxon>
        <taxon>Agaricales</taxon>
        <taxon>Tricholomatineae</taxon>
        <taxon>Lyophyllaceae</taxon>
        <taxon>Hypsizygus</taxon>
    </lineage>
</organism>
<feature type="region of interest" description="Disordered" evidence="1">
    <location>
        <begin position="25"/>
        <end position="109"/>
    </location>
</feature>
<sequence>MAVATCYRAHPQPPGLTRSHIVSRMRRAERTSTRYPRYYPALPSRHRYSRNGPRIGLNDDSSRRPQEGMEARHELPREEDEAGQEEDCESKGMKKRELSPLPPPFQIHI</sequence>
<dbReference type="AlphaFoldDB" id="A0A369J4X1"/>
<evidence type="ECO:0000256" key="1">
    <source>
        <dbReference type="SAM" id="MobiDB-lite"/>
    </source>
</evidence>
<evidence type="ECO:0000313" key="3">
    <source>
        <dbReference type="Proteomes" id="UP000076154"/>
    </source>
</evidence>
<feature type="compositionally biased region" description="Acidic residues" evidence="1">
    <location>
        <begin position="77"/>
        <end position="88"/>
    </location>
</feature>
<feature type="compositionally biased region" description="Basic and acidic residues" evidence="1">
    <location>
        <begin position="60"/>
        <end position="76"/>
    </location>
</feature>
<feature type="compositionally biased region" description="Basic and acidic residues" evidence="1">
    <location>
        <begin position="89"/>
        <end position="98"/>
    </location>
</feature>
<feature type="compositionally biased region" description="Pro residues" evidence="1">
    <location>
        <begin position="100"/>
        <end position="109"/>
    </location>
</feature>
<evidence type="ECO:0000313" key="2">
    <source>
        <dbReference type="EMBL" id="RDB15667.1"/>
    </source>
</evidence>
<dbReference type="InParanoid" id="A0A369J4X1"/>
<keyword evidence="3" id="KW-1185">Reference proteome</keyword>
<protein>
    <submittedName>
        <fullName evidence="2">Uncharacterized protein</fullName>
    </submittedName>
</protein>
<dbReference type="EMBL" id="LUEZ02000144">
    <property type="protein sequence ID" value="RDB15667.1"/>
    <property type="molecule type" value="Genomic_DNA"/>
</dbReference>
<comment type="caution">
    <text evidence="2">The sequence shown here is derived from an EMBL/GenBank/DDBJ whole genome shotgun (WGS) entry which is preliminary data.</text>
</comment>
<name>A0A369J4X1_HYPMA</name>
<accession>A0A369J4X1</accession>
<reference evidence="2" key="1">
    <citation type="submission" date="2018-04" db="EMBL/GenBank/DDBJ databases">
        <title>Whole genome sequencing of Hypsizygus marmoreus.</title>
        <authorList>
            <person name="Choi I.-G."/>
            <person name="Min B."/>
            <person name="Kim J.-G."/>
            <person name="Kim S."/>
            <person name="Oh Y.-L."/>
            <person name="Kong W.-S."/>
            <person name="Park H."/>
            <person name="Jeong J."/>
            <person name="Song E.-S."/>
        </authorList>
    </citation>
    <scope>NUCLEOTIDE SEQUENCE [LARGE SCALE GENOMIC DNA]</scope>
    <source>
        <strain evidence="2">51987-8</strain>
    </source>
</reference>
<gene>
    <name evidence="2" type="ORF">Hypma_003985</name>
</gene>
<proteinExistence type="predicted"/>